<evidence type="ECO:0000256" key="1">
    <source>
        <dbReference type="SAM" id="MobiDB-lite"/>
    </source>
</evidence>
<protein>
    <submittedName>
        <fullName evidence="2">Uncharacterized protein</fullName>
    </submittedName>
</protein>
<dbReference type="AlphaFoldDB" id="A0A4Z2HR07"/>
<accession>A0A4Z2HR07</accession>
<evidence type="ECO:0000313" key="2">
    <source>
        <dbReference type="EMBL" id="TNN68178.1"/>
    </source>
</evidence>
<proteinExistence type="predicted"/>
<reference evidence="2 3" key="1">
    <citation type="submission" date="2019-03" db="EMBL/GenBank/DDBJ databases">
        <title>First draft genome of Liparis tanakae, snailfish: a comprehensive survey of snailfish specific genes.</title>
        <authorList>
            <person name="Kim W."/>
            <person name="Song I."/>
            <person name="Jeong J.-H."/>
            <person name="Kim D."/>
            <person name="Kim S."/>
            <person name="Ryu S."/>
            <person name="Song J.Y."/>
            <person name="Lee S.K."/>
        </authorList>
    </citation>
    <scope>NUCLEOTIDE SEQUENCE [LARGE SCALE GENOMIC DNA]</scope>
    <source>
        <tissue evidence="2">Muscle</tissue>
    </source>
</reference>
<keyword evidence="3" id="KW-1185">Reference proteome</keyword>
<organism evidence="2 3">
    <name type="scientific">Liparis tanakae</name>
    <name type="common">Tanaka's snailfish</name>
    <dbReference type="NCBI Taxonomy" id="230148"/>
    <lineage>
        <taxon>Eukaryota</taxon>
        <taxon>Metazoa</taxon>
        <taxon>Chordata</taxon>
        <taxon>Craniata</taxon>
        <taxon>Vertebrata</taxon>
        <taxon>Euteleostomi</taxon>
        <taxon>Actinopterygii</taxon>
        <taxon>Neopterygii</taxon>
        <taxon>Teleostei</taxon>
        <taxon>Neoteleostei</taxon>
        <taxon>Acanthomorphata</taxon>
        <taxon>Eupercaria</taxon>
        <taxon>Perciformes</taxon>
        <taxon>Cottioidei</taxon>
        <taxon>Cottales</taxon>
        <taxon>Liparidae</taxon>
        <taxon>Liparis</taxon>
    </lineage>
</organism>
<comment type="caution">
    <text evidence="2">The sequence shown here is derived from an EMBL/GenBank/DDBJ whole genome shotgun (WGS) entry which is preliminary data.</text>
</comment>
<gene>
    <name evidence="2" type="ORF">EYF80_021661</name>
</gene>
<sequence>MLLLLVLLVLLLLLLVLLVLLLLMLLDDHADLFIRSAVYLRIRTAEEDGARRTQEIPARHAGKTLRRTEER</sequence>
<feature type="region of interest" description="Disordered" evidence="1">
    <location>
        <begin position="49"/>
        <end position="71"/>
    </location>
</feature>
<evidence type="ECO:0000313" key="3">
    <source>
        <dbReference type="Proteomes" id="UP000314294"/>
    </source>
</evidence>
<name>A0A4Z2HR07_9TELE</name>
<dbReference type="EMBL" id="SRLO01000194">
    <property type="protein sequence ID" value="TNN68178.1"/>
    <property type="molecule type" value="Genomic_DNA"/>
</dbReference>
<feature type="compositionally biased region" description="Basic and acidic residues" evidence="1">
    <location>
        <begin position="49"/>
        <end position="58"/>
    </location>
</feature>
<dbReference type="Proteomes" id="UP000314294">
    <property type="component" value="Unassembled WGS sequence"/>
</dbReference>